<protein>
    <submittedName>
        <fullName evidence="1">Uncharacterized protein</fullName>
    </submittedName>
</protein>
<organism evidence="1">
    <name type="scientific">viral metagenome</name>
    <dbReference type="NCBI Taxonomy" id="1070528"/>
    <lineage>
        <taxon>unclassified sequences</taxon>
        <taxon>metagenomes</taxon>
        <taxon>organismal metagenomes</taxon>
    </lineage>
</organism>
<dbReference type="EMBL" id="MN740764">
    <property type="protein sequence ID" value="QHS82241.1"/>
    <property type="molecule type" value="Genomic_DNA"/>
</dbReference>
<name>A0A6C0ASH0_9ZZZZ</name>
<sequence>MASTRNINTSGNYNLEQRQFHQFENYTLYPNSQYGAAYNTRLPGNGLLPAQVPWNKLSYNPSDTESFLFGINSTNLVKPAPCFVPEIAQLGTANIYEKGPVFIPEPLVIEKNQRPFPVPN</sequence>
<evidence type="ECO:0000313" key="1">
    <source>
        <dbReference type="EMBL" id="QHS82241.1"/>
    </source>
</evidence>
<dbReference type="AlphaFoldDB" id="A0A6C0ASH0"/>
<reference evidence="1" key="1">
    <citation type="journal article" date="2020" name="Nature">
        <title>Giant virus diversity and host interactions through global metagenomics.</title>
        <authorList>
            <person name="Schulz F."/>
            <person name="Roux S."/>
            <person name="Paez-Espino D."/>
            <person name="Jungbluth S."/>
            <person name="Walsh D.A."/>
            <person name="Denef V.J."/>
            <person name="McMahon K.D."/>
            <person name="Konstantinidis K.T."/>
            <person name="Eloe-Fadrosh E.A."/>
            <person name="Kyrpides N.C."/>
            <person name="Woyke T."/>
        </authorList>
    </citation>
    <scope>NUCLEOTIDE SEQUENCE</scope>
    <source>
        <strain evidence="1">GVMAG-S-1101165-79</strain>
    </source>
</reference>
<accession>A0A6C0ASH0</accession>
<proteinExistence type="predicted"/>